<accession>A0A9X3TW79</accession>
<proteinExistence type="predicted"/>
<dbReference type="Gene3D" id="3.30.9.10">
    <property type="entry name" value="D-Amino Acid Oxidase, subunit A, domain 2"/>
    <property type="match status" value="1"/>
</dbReference>
<evidence type="ECO:0000256" key="1">
    <source>
        <dbReference type="ARBA" id="ARBA00023002"/>
    </source>
</evidence>
<evidence type="ECO:0000313" key="3">
    <source>
        <dbReference type="EMBL" id="MDA5192866.1"/>
    </source>
</evidence>
<evidence type="ECO:0000313" key="4">
    <source>
        <dbReference type="Proteomes" id="UP001141619"/>
    </source>
</evidence>
<dbReference type="EMBL" id="JANWOI010000001">
    <property type="protein sequence ID" value="MDA5192866.1"/>
    <property type="molecule type" value="Genomic_DNA"/>
</dbReference>
<dbReference type="Gene3D" id="3.50.50.60">
    <property type="entry name" value="FAD/NAD(P)-binding domain"/>
    <property type="match status" value="1"/>
</dbReference>
<dbReference type="AlphaFoldDB" id="A0A9X3TW79"/>
<dbReference type="PANTHER" id="PTHR13847">
    <property type="entry name" value="SARCOSINE DEHYDROGENASE-RELATED"/>
    <property type="match status" value="1"/>
</dbReference>
<gene>
    <name evidence="3" type="ORF">NYP16_02690</name>
</gene>
<dbReference type="GO" id="GO:0016491">
    <property type="term" value="F:oxidoreductase activity"/>
    <property type="evidence" value="ECO:0007669"/>
    <property type="project" value="UniProtKB-KW"/>
</dbReference>
<dbReference type="InterPro" id="IPR036188">
    <property type="entry name" value="FAD/NAD-bd_sf"/>
</dbReference>
<evidence type="ECO:0000259" key="2">
    <source>
        <dbReference type="Pfam" id="PF01266"/>
    </source>
</evidence>
<keyword evidence="1" id="KW-0560">Oxidoreductase</keyword>
<dbReference type="SUPFAM" id="SSF51905">
    <property type="entry name" value="FAD/NAD(P)-binding domain"/>
    <property type="match status" value="1"/>
</dbReference>
<organism evidence="3 4">
    <name type="scientific">Govanella unica</name>
    <dbReference type="NCBI Taxonomy" id="2975056"/>
    <lineage>
        <taxon>Bacteria</taxon>
        <taxon>Pseudomonadati</taxon>
        <taxon>Pseudomonadota</taxon>
        <taxon>Alphaproteobacteria</taxon>
        <taxon>Emcibacterales</taxon>
        <taxon>Govanellaceae</taxon>
        <taxon>Govanella</taxon>
    </lineage>
</organism>
<name>A0A9X3TW79_9PROT</name>
<dbReference type="PROSITE" id="PS51257">
    <property type="entry name" value="PROKAR_LIPOPROTEIN"/>
    <property type="match status" value="1"/>
</dbReference>
<sequence>MSKRPVAERIDADVIIIGAGIAGASAAAGLGAGCRVVLLEQEEVAGYHTTGRSAAFFAETYGNEAVRRLTTASKAFFLTPPAGFSDQPLMRERGGLYIARADQLASLEALYRDKHAVLPSVTRVDADYIRAHVPLIRPDYATAGVWDPDCRDIDVHALHQGFLRQSRLAGGRLLTAARVVALTYQQGHWQTETAAGHLIHAPIVINAAGAWADGIARLAGARPLGLSPRRRTVAILPAPAALAGNSWPLVLDADDQFYFKPESGRILTSPGDATPMLPQDVQPDIEDVAMAVARVEAVLQCSFDRVERKWAGLRTFAPDDAPVVGADPERPGFFWFAGQGGYGMQTAPAMSALIAGLVTTGRVPDALAEYGITAALYSPARFAR</sequence>
<comment type="caution">
    <text evidence="3">The sequence shown here is derived from an EMBL/GenBank/DDBJ whole genome shotgun (WGS) entry which is preliminary data.</text>
</comment>
<keyword evidence="4" id="KW-1185">Reference proteome</keyword>
<dbReference type="InterPro" id="IPR006076">
    <property type="entry name" value="FAD-dep_OxRdtase"/>
</dbReference>
<feature type="domain" description="FAD dependent oxidoreductase" evidence="2">
    <location>
        <begin position="13"/>
        <end position="355"/>
    </location>
</feature>
<dbReference type="Pfam" id="PF01266">
    <property type="entry name" value="DAO"/>
    <property type="match status" value="1"/>
</dbReference>
<dbReference type="GO" id="GO:0005737">
    <property type="term" value="C:cytoplasm"/>
    <property type="evidence" value="ECO:0007669"/>
    <property type="project" value="TreeGrafter"/>
</dbReference>
<reference evidence="3" key="2">
    <citation type="journal article" date="2023" name="Syst. Appl. Microbiol.">
        <title>Govania unica gen. nov., sp. nov., a rare biosphere bacterium that represents a novel family in the class Alphaproteobacteria.</title>
        <authorList>
            <person name="Vandamme P."/>
            <person name="Peeters C."/>
            <person name="Hettiarachchi A."/>
            <person name="Cnockaert M."/>
            <person name="Carlier A."/>
        </authorList>
    </citation>
    <scope>NUCLEOTIDE SEQUENCE</scope>
    <source>
        <strain evidence="3">LMG 31809</strain>
    </source>
</reference>
<protein>
    <submittedName>
        <fullName evidence="3">FAD-binding oxidoreductase</fullName>
    </submittedName>
</protein>
<dbReference type="RefSeq" id="WP_274942567.1">
    <property type="nucleotide sequence ID" value="NZ_JANWOI010000001.1"/>
</dbReference>
<dbReference type="PANTHER" id="PTHR13847:SF287">
    <property type="entry name" value="FAD-DEPENDENT OXIDOREDUCTASE DOMAIN-CONTAINING PROTEIN 1"/>
    <property type="match status" value="1"/>
</dbReference>
<dbReference type="Proteomes" id="UP001141619">
    <property type="component" value="Unassembled WGS sequence"/>
</dbReference>
<reference evidence="3" key="1">
    <citation type="submission" date="2022-08" db="EMBL/GenBank/DDBJ databases">
        <authorList>
            <person name="Vandamme P."/>
            <person name="Hettiarachchi A."/>
            <person name="Peeters C."/>
            <person name="Cnockaert M."/>
            <person name="Carlier A."/>
        </authorList>
    </citation>
    <scope>NUCLEOTIDE SEQUENCE</scope>
    <source>
        <strain evidence="3">LMG 31809</strain>
    </source>
</reference>